<dbReference type="SUPFAM" id="SSF53720">
    <property type="entry name" value="ALDH-like"/>
    <property type="match status" value="1"/>
</dbReference>
<dbReference type="PANTHER" id="PTHR43570">
    <property type="entry name" value="ALDEHYDE DEHYDROGENASE"/>
    <property type="match status" value="1"/>
</dbReference>
<dbReference type="InterPro" id="IPR016161">
    <property type="entry name" value="Ald_DH/histidinol_DH"/>
</dbReference>
<dbReference type="EMBL" id="AP028127">
    <property type="protein sequence ID" value="BEH91228.1"/>
    <property type="molecule type" value="Genomic_DNA"/>
</dbReference>
<evidence type="ECO:0000256" key="6">
    <source>
        <dbReference type="SAM" id="Phobius"/>
    </source>
</evidence>
<evidence type="ECO:0000313" key="8">
    <source>
        <dbReference type="EMBL" id="BEH91228.1"/>
    </source>
</evidence>
<feature type="domain" description="Aldehyde dehydrogenase" evidence="7">
    <location>
        <begin position="20"/>
        <end position="429"/>
    </location>
</feature>
<feature type="active site" evidence="4">
    <location>
        <position position="209"/>
    </location>
</feature>
<evidence type="ECO:0000259" key="7">
    <source>
        <dbReference type="Pfam" id="PF00171"/>
    </source>
</evidence>
<evidence type="ECO:0000313" key="9">
    <source>
        <dbReference type="Proteomes" id="UP001432099"/>
    </source>
</evidence>
<dbReference type="InterPro" id="IPR016160">
    <property type="entry name" value="Ald_DH_CS_CYS"/>
</dbReference>
<sequence length="457" mass="51434">MNVNEQLIKQKNYLSMHGPLSFSDRIEALKRLKEAIKKYEPELMRALKEDLGKPDFESYTAEIGFLYTSIDYTLKRLKKWMRPRRVRSESAQLIGSSTVYASAYGVVLIMAPFNYPVQLLLEPLIGAIAGGNGAILKPSELTPTVERVLVQLISSTFNANYISIVTGGVTVNQHLLSLPFDYIFFTGSVRVGKLVMQKASEQLIPFTLELGGKSPVIVDETAHLKLAAQRITWGKFMNNGQTCVAPDYVLVHEEVYDDFLDQLKRAIQCFYGENPLENDDYGRIVNSSHTKRLASLIEENRLKIYCGGEVDIRECYIAPTVFSQVTLEDSLMDEEIFGPLLPVISYRELTDIDACLLKHPHPLAFYIFSERHSFAQSLIHRYSFGGGCINDVVTHVASHRLPFGGVGTSGVGRYHGKASFDTFTYSKSVVKRSTKIPLHLVFPPYGSRVKWVKKIMK</sequence>
<dbReference type="InterPro" id="IPR016162">
    <property type="entry name" value="Ald_DH_N"/>
</dbReference>
<dbReference type="InterPro" id="IPR029510">
    <property type="entry name" value="Ald_DH_CS_GLU"/>
</dbReference>
<dbReference type="PIRSF" id="PIRSF036492">
    <property type="entry name" value="ALDH"/>
    <property type="match status" value="1"/>
</dbReference>
<evidence type="ECO:0000256" key="3">
    <source>
        <dbReference type="PIRNR" id="PIRNR036492"/>
    </source>
</evidence>
<feature type="transmembrane region" description="Helical" evidence="6">
    <location>
        <begin position="91"/>
        <end position="113"/>
    </location>
</feature>
<dbReference type="Gene3D" id="3.40.309.10">
    <property type="entry name" value="Aldehyde Dehydrogenase, Chain A, domain 2"/>
    <property type="match status" value="1"/>
</dbReference>
<dbReference type="InterPro" id="IPR012394">
    <property type="entry name" value="Aldehyde_DH_NAD(P)"/>
</dbReference>
<evidence type="ECO:0000256" key="4">
    <source>
        <dbReference type="PROSITE-ProRule" id="PRU10007"/>
    </source>
</evidence>
<dbReference type="Proteomes" id="UP001432099">
    <property type="component" value="Chromosome"/>
</dbReference>
<dbReference type="PROSITE" id="PS00070">
    <property type="entry name" value="ALDEHYDE_DEHYDR_CYS"/>
    <property type="match status" value="1"/>
</dbReference>
<dbReference type="PROSITE" id="PS00687">
    <property type="entry name" value="ALDEHYDE_DEHYDR_GLU"/>
    <property type="match status" value="1"/>
</dbReference>
<reference evidence="8" key="1">
    <citation type="journal article" date="2024" name="Int. J. Syst. Evol. Microbiol.">
        <title>Turicibacter faecis sp. nov., isolated from faeces of heart failure mouse model.</title>
        <authorList>
            <person name="Imamura Y."/>
            <person name="Motooka D."/>
            <person name="Nakajima Y."/>
            <person name="Ito S."/>
            <person name="Kitakaze M."/>
            <person name="Iida T."/>
            <person name="Nakamura S."/>
        </authorList>
    </citation>
    <scope>NUCLEOTIDE SEQUENCE</scope>
    <source>
        <strain evidence="8">TC023</strain>
    </source>
</reference>
<evidence type="ECO:0000256" key="1">
    <source>
        <dbReference type="ARBA" id="ARBA00009986"/>
    </source>
</evidence>
<dbReference type="RefSeq" id="WP_161832731.1">
    <property type="nucleotide sequence ID" value="NZ_AP028127.1"/>
</dbReference>
<name>A0ABM8IJ35_9FIRM</name>
<comment type="similarity">
    <text evidence="1 3 5">Belongs to the aldehyde dehydrogenase family.</text>
</comment>
<keyword evidence="6" id="KW-0812">Transmembrane</keyword>
<proteinExistence type="inferred from homology"/>
<accession>A0ABM8IJ35</accession>
<organism evidence="8 9">
    <name type="scientific">Turicibacter faecis</name>
    <dbReference type="NCBI Taxonomy" id="2963365"/>
    <lineage>
        <taxon>Bacteria</taxon>
        <taxon>Bacillati</taxon>
        <taxon>Bacillota</taxon>
        <taxon>Erysipelotrichia</taxon>
        <taxon>Erysipelotrichales</taxon>
        <taxon>Turicibacteraceae</taxon>
        <taxon>Turicibacter</taxon>
    </lineage>
</organism>
<evidence type="ECO:0000256" key="5">
    <source>
        <dbReference type="RuleBase" id="RU003345"/>
    </source>
</evidence>
<keyword evidence="6" id="KW-1133">Transmembrane helix</keyword>
<keyword evidence="2 3" id="KW-0560">Oxidoreductase</keyword>
<dbReference type="CDD" id="cd07136">
    <property type="entry name" value="ALDH_YwdH-P39616"/>
    <property type="match status" value="1"/>
</dbReference>
<protein>
    <recommendedName>
        <fullName evidence="3">Aldehyde dehydrogenase</fullName>
    </recommendedName>
</protein>
<dbReference type="PANTHER" id="PTHR43570:SF16">
    <property type="entry name" value="ALDEHYDE DEHYDROGENASE TYPE III, ISOFORM Q"/>
    <property type="match status" value="1"/>
</dbReference>
<dbReference type="Pfam" id="PF00171">
    <property type="entry name" value="Aldedh"/>
    <property type="match status" value="1"/>
</dbReference>
<dbReference type="Gene3D" id="3.40.605.10">
    <property type="entry name" value="Aldehyde Dehydrogenase, Chain A, domain 1"/>
    <property type="match status" value="1"/>
</dbReference>
<keyword evidence="9" id="KW-1185">Reference proteome</keyword>
<keyword evidence="6" id="KW-0472">Membrane</keyword>
<evidence type="ECO:0000256" key="2">
    <source>
        <dbReference type="ARBA" id="ARBA00023002"/>
    </source>
</evidence>
<dbReference type="InterPro" id="IPR016163">
    <property type="entry name" value="Ald_DH_C"/>
</dbReference>
<dbReference type="InterPro" id="IPR015590">
    <property type="entry name" value="Aldehyde_DH_dom"/>
</dbReference>
<gene>
    <name evidence="8" type="primary">aldH</name>
    <name evidence="8" type="ORF">T23_13300</name>
</gene>